<keyword evidence="5" id="KW-0460">Magnesium</keyword>
<dbReference type="PRINTS" id="PR00328">
    <property type="entry name" value="SAR1GTPBP"/>
</dbReference>
<keyword evidence="2 4" id="KW-0547">Nucleotide-binding</keyword>
<evidence type="ECO:0000256" key="5">
    <source>
        <dbReference type="PIRSR" id="PIRSR606689-2"/>
    </source>
</evidence>
<evidence type="ECO:0000256" key="3">
    <source>
        <dbReference type="ARBA" id="ARBA00023134"/>
    </source>
</evidence>
<dbReference type="SMART" id="SM00177">
    <property type="entry name" value="ARF"/>
    <property type="match status" value="1"/>
</dbReference>
<name>A0A0H5R9T0_9EUKA</name>
<dbReference type="PROSITE" id="PS51417">
    <property type="entry name" value="ARF"/>
    <property type="match status" value="1"/>
</dbReference>
<evidence type="ECO:0000256" key="4">
    <source>
        <dbReference type="PIRSR" id="PIRSR606689-1"/>
    </source>
</evidence>
<dbReference type="EMBL" id="HACM01010401">
    <property type="protein sequence ID" value="CRZ10843.1"/>
    <property type="molecule type" value="Transcribed_RNA"/>
</dbReference>
<accession>A0A0H5R9T0</accession>
<organism evidence="7">
    <name type="scientific">Spongospora subterranea</name>
    <dbReference type="NCBI Taxonomy" id="70186"/>
    <lineage>
        <taxon>Eukaryota</taxon>
        <taxon>Sar</taxon>
        <taxon>Rhizaria</taxon>
        <taxon>Endomyxa</taxon>
        <taxon>Phytomyxea</taxon>
        <taxon>Plasmodiophorida</taxon>
        <taxon>Plasmodiophoridae</taxon>
        <taxon>Spongospora</taxon>
    </lineage>
</organism>
<evidence type="ECO:0000256" key="2">
    <source>
        <dbReference type="ARBA" id="ARBA00022741"/>
    </source>
</evidence>
<dbReference type="SMART" id="SM00178">
    <property type="entry name" value="SAR"/>
    <property type="match status" value="1"/>
</dbReference>
<proteinExistence type="inferred from homology"/>
<dbReference type="InterPro" id="IPR027417">
    <property type="entry name" value="P-loop_NTPase"/>
</dbReference>
<dbReference type="GO" id="GO:0046872">
    <property type="term" value="F:metal ion binding"/>
    <property type="evidence" value="ECO:0007669"/>
    <property type="project" value="UniProtKB-KW"/>
</dbReference>
<dbReference type="InterPro" id="IPR024156">
    <property type="entry name" value="Small_GTPase_ARF"/>
</dbReference>
<dbReference type="SUPFAM" id="SSF52540">
    <property type="entry name" value="P-loop containing nucleoside triphosphate hydrolases"/>
    <property type="match status" value="1"/>
</dbReference>
<evidence type="ECO:0000256" key="1">
    <source>
        <dbReference type="ARBA" id="ARBA00010290"/>
    </source>
</evidence>
<dbReference type="Pfam" id="PF00025">
    <property type="entry name" value="Arf"/>
    <property type="match status" value="1"/>
</dbReference>
<dbReference type="AlphaFoldDB" id="A0A0H5R9T0"/>
<feature type="binding site" evidence="5">
    <location>
        <position position="50"/>
    </location>
    <ligand>
        <name>Mg(2+)</name>
        <dbReference type="ChEBI" id="CHEBI:18420"/>
    </ligand>
</feature>
<feature type="binding site" evidence="5">
    <location>
        <position position="31"/>
    </location>
    <ligand>
        <name>Mg(2+)</name>
        <dbReference type="ChEBI" id="CHEBI:18420"/>
    </ligand>
</feature>
<dbReference type="FunFam" id="3.40.50.300:FF:001166">
    <property type="entry name" value="ADP-ribosylation factor D"/>
    <property type="match status" value="1"/>
</dbReference>
<feature type="binding site" evidence="4">
    <location>
        <begin position="128"/>
        <end position="131"/>
    </location>
    <ligand>
        <name>GTP</name>
        <dbReference type="ChEBI" id="CHEBI:37565"/>
    </ligand>
</feature>
<feature type="binding site" evidence="4">
    <location>
        <position position="72"/>
    </location>
    <ligand>
        <name>GTP</name>
        <dbReference type="ChEBI" id="CHEBI:37565"/>
    </ligand>
</feature>
<sequence>MGLILSTIFETLFGGKERRLLILGLDNAGKTTLLNKIHKPDTPIMSTIPTVGFNMEHCVVDNVHIAMWDLGGQTGIRRYWRLYVKNTDAIIYVVDSMDRERFQVAKQELMSFLEEPELNGVMVLVFANKQDMPNAISAGELSTALGLTDLRDRPWKICKSSAITGEGVKEGLQWIVTQLRNK</sequence>
<evidence type="ECO:0000313" key="7">
    <source>
        <dbReference type="EMBL" id="CRZ10843.1"/>
    </source>
</evidence>
<comment type="similarity">
    <text evidence="1 6">Belongs to the small GTPase superfamily. Arf family.</text>
</comment>
<evidence type="ECO:0000256" key="6">
    <source>
        <dbReference type="RuleBase" id="RU003925"/>
    </source>
</evidence>
<reference evidence="7" key="1">
    <citation type="submission" date="2015-04" db="EMBL/GenBank/DDBJ databases">
        <title>The genome sequence of the plant pathogenic Rhizarian Plasmodiophora brassicae reveals insights in its biotrophic life cycle and the origin of chitin synthesis.</title>
        <authorList>
            <person name="Schwelm A."/>
            <person name="Fogelqvist J."/>
            <person name="Knaust A."/>
            <person name="Julke S."/>
            <person name="Lilja T."/>
            <person name="Dhandapani V."/>
            <person name="Bonilla-Rosso G."/>
            <person name="Karlsson M."/>
            <person name="Shevchenko A."/>
            <person name="Choi S.R."/>
            <person name="Kim H.G."/>
            <person name="Park J.Y."/>
            <person name="Lim Y.P."/>
            <person name="Ludwig-Muller J."/>
            <person name="Dixelius C."/>
        </authorList>
    </citation>
    <scope>NUCLEOTIDE SEQUENCE</scope>
    <source>
        <tissue evidence="7">Potato root galls</tissue>
    </source>
</reference>
<keyword evidence="3 4" id="KW-0342">GTP-binding</keyword>
<dbReference type="GO" id="GO:0003924">
    <property type="term" value="F:GTPase activity"/>
    <property type="evidence" value="ECO:0007669"/>
    <property type="project" value="InterPro"/>
</dbReference>
<dbReference type="InterPro" id="IPR005225">
    <property type="entry name" value="Small_GTP-bd"/>
</dbReference>
<dbReference type="Gene3D" id="3.40.50.300">
    <property type="entry name" value="P-loop containing nucleotide triphosphate hydrolases"/>
    <property type="match status" value="1"/>
</dbReference>
<dbReference type="InterPro" id="IPR006689">
    <property type="entry name" value="Small_GTPase_ARF/SAR"/>
</dbReference>
<keyword evidence="5" id="KW-0479">Metal-binding</keyword>
<feature type="binding site" evidence="4">
    <location>
        <begin position="24"/>
        <end position="31"/>
    </location>
    <ligand>
        <name>GTP</name>
        <dbReference type="ChEBI" id="CHEBI:37565"/>
    </ligand>
</feature>
<protein>
    <submittedName>
        <fullName evidence="7">Uncharacterized protein</fullName>
    </submittedName>
</protein>
<dbReference type="PANTHER" id="PTHR11711">
    <property type="entry name" value="ADP RIBOSYLATION FACTOR-RELATED"/>
    <property type="match status" value="1"/>
</dbReference>
<dbReference type="GO" id="GO:0005525">
    <property type="term" value="F:GTP binding"/>
    <property type="evidence" value="ECO:0007669"/>
    <property type="project" value="UniProtKB-KW"/>
</dbReference>
<dbReference type="NCBIfam" id="TIGR00231">
    <property type="entry name" value="small_GTP"/>
    <property type="match status" value="1"/>
</dbReference>